<gene>
    <name evidence="4" type="ORF">AKJ58_01355</name>
</gene>
<reference evidence="4 5" key="1">
    <citation type="journal article" date="2016" name="Sci. Rep.">
        <title>Metabolic traits of an uncultured archaeal lineage -MSBL1- from brine pools of the Red Sea.</title>
        <authorList>
            <person name="Mwirichia R."/>
            <person name="Alam I."/>
            <person name="Rashid M."/>
            <person name="Vinu M."/>
            <person name="Ba-Alawi W."/>
            <person name="Anthony Kamau A."/>
            <person name="Kamanda Ngugi D."/>
            <person name="Goker M."/>
            <person name="Klenk H.P."/>
            <person name="Bajic V."/>
            <person name="Stingl U."/>
        </authorList>
    </citation>
    <scope>NUCLEOTIDE SEQUENCE [LARGE SCALE GENOMIC DNA]</scope>
    <source>
        <strain evidence="4">SCGC-AAA385D11</strain>
    </source>
</reference>
<proteinExistence type="predicted"/>
<dbReference type="GO" id="GO:0004527">
    <property type="term" value="F:exonuclease activity"/>
    <property type="evidence" value="ECO:0007669"/>
    <property type="project" value="UniProtKB-KW"/>
</dbReference>
<feature type="domain" description="DHH-CID" evidence="3">
    <location>
        <begin position="189"/>
        <end position="261"/>
    </location>
</feature>
<dbReference type="InterPro" id="IPR001667">
    <property type="entry name" value="DDH_dom"/>
</dbReference>
<dbReference type="InterPro" id="IPR038763">
    <property type="entry name" value="DHH_sf"/>
</dbReference>
<dbReference type="GO" id="GO:0003676">
    <property type="term" value="F:nucleic acid binding"/>
    <property type="evidence" value="ECO:0007669"/>
    <property type="project" value="InterPro"/>
</dbReference>
<protein>
    <submittedName>
        <fullName evidence="4">Uncharacterized protein</fullName>
    </submittedName>
</protein>
<dbReference type="Pfam" id="PF02272">
    <property type="entry name" value="DHHA1"/>
    <property type="match status" value="1"/>
</dbReference>
<dbReference type="InterPro" id="IPR051673">
    <property type="entry name" value="SSDNA_exonuclease_RecJ"/>
</dbReference>
<dbReference type="InterPro" id="IPR003156">
    <property type="entry name" value="DHHA1_dom"/>
</dbReference>
<dbReference type="PANTHER" id="PTHR30255:SF3">
    <property type="entry name" value="SINGLE-STRANDED-DNA-SPECIFIC EXONUCLEASE RECJ"/>
    <property type="match status" value="1"/>
</dbReference>
<dbReference type="Gene3D" id="3.90.1640.30">
    <property type="match status" value="1"/>
</dbReference>
<evidence type="ECO:0000313" key="4">
    <source>
        <dbReference type="EMBL" id="KXB07960.1"/>
    </source>
</evidence>
<evidence type="ECO:0000313" key="5">
    <source>
        <dbReference type="Proteomes" id="UP000070256"/>
    </source>
</evidence>
<name>A0A133VNG6_9EURY</name>
<sequence>MEGTAKEAAEIIERHKNDSITLISHMDSDGISAAALLSKALDRLEIQHQTKFVRMLYPEVVEDLEVGNLTIFTDLGSSQLSNLRGKFEGSDTIIADHHEPEETEGWPRLIHLNAHINGFDGAEEISGAGMAYLVAQKLNSQNKDLAALAIVGAIGDIQNAWGGLQGINRRIAQDGIDAGTIGQEKDLLLYGRHTQPIFRALEHLTDPPIHDVSNSTEGCISMLKDLKIPYKTKNGYRRPIDLEEEEKRRLASELITRAMINVPDELVEYVPGLIIGEVYTLLNEREGSLLRGADEFSTCINSTARHEQPLIGLEVAKGNRDVYYRAMRKLLKYHKRCIAEGMSYIEGEGLKKGPKDKVQYFDATDVVKETFIGTITNLALGHEKSDPYKPIIGLVQRNGTTKVSARCSKLLFLKGINMARAINDAANSVGGEGGGHAVAAGAQIDTEKIPKFIEEFENRLFEEL</sequence>
<evidence type="ECO:0000259" key="2">
    <source>
        <dbReference type="Pfam" id="PF02272"/>
    </source>
</evidence>
<comment type="caution">
    <text evidence="4">The sequence shown here is derived from an EMBL/GenBank/DDBJ whole genome shotgun (WGS) entry which is preliminary data.</text>
</comment>
<dbReference type="AlphaFoldDB" id="A0A133VNG6"/>
<organism evidence="4 5">
    <name type="scientific">candidate division MSBL1 archaeon SCGC-AAA385D11</name>
    <dbReference type="NCBI Taxonomy" id="1698286"/>
    <lineage>
        <taxon>Archaea</taxon>
        <taxon>Methanobacteriati</taxon>
        <taxon>Methanobacteriota</taxon>
        <taxon>candidate division MSBL1</taxon>
    </lineage>
</organism>
<dbReference type="InterPro" id="IPR048515">
    <property type="entry name" value="DHH_CID"/>
</dbReference>
<dbReference type="Proteomes" id="UP000070256">
    <property type="component" value="Unassembled WGS sequence"/>
</dbReference>
<dbReference type="Pfam" id="PF01368">
    <property type="entry name" value="DHH"/>
    <property type="match status" value="1"/>
</dbReference>
<evidence type="ECO:0000259" key="3">
    <source>
        <dbReference type="Pfam" id="PF21763"/>
    </source>
</evidence>
<dbReference type="PANTHER" id="PTHR30255">
    <property type="entry name" value="SINGLE-STRANDED-DNA-SPECIFIC EXONUCLEASE RECJ"/>
    <property type="match status" value="1"/>
</dbReference>
<evidence type="ECO:0000259" key="1">
    <source>
        <dbReference type="Pfam" id="PF01368"/>
    </source>
</evidence>
<dbReference type="Pfam" id="PF21763">
    <property type="entry name" value="DHH_CID"/>
    <property type="match status" value="1"/>
</dbReference>
<feature type="domain" description="DHHA1" evidence="2">
    <location>
        <begin position="379"/>
        <end position="459"/>
    </location>
</feature>
<accession>A0A133VNG6</accession>
<dbReference type="EMBL" id="LHYK01000020">
    <property type="protein sequence ID" value="KXB07960.1"/>
    <property type="molecule type" value="Genomic_DNA"/>
</dbReference>
<keyword evidence="5" id="KW-1185">Reference proteome</keyword>
<dbReference type="SUPFAM" id="SSF64182">
    <property type="entry name" value="DHH phosphoesterases"/>
    <property type="match status" value="1"/>
</dbReference>
<dbReference type="Gene3D" id="3.10.310.30">
    <property type="match status" value="1"/>
</dbReference>
<feature type="domain" description="DDH" evidence="1">
    <location>
        <begin position="20"/>
        <end position="152"/>
    </location>
</feature>